<dbReference type="Proteomes" id="UP000308230">
    <property type="component" value="Unassembled WGS sequence"/>
</dbReference>
<reference evidence="2 3" key="1">
    <citation type="submission" date="2019-04" db="EMBL/GenBank/DDBJ databases">
        <title>Bacillus caeni sp. nov., a bacterium isolated from mangrove sediment.</title>
        <authorList>
            <person name="Huang H."/>
            <person name="Mo K."/>
            <person name="Hu Y."/>
        </authorList>
    </citation>
    <scope>NUCLEOTIDE SEQUENCE [LARGE SCALE GENOMIC DNA]</scope>
    <source>
        <strain evidence="2 3">HB172195</strain>
    </source>
</reference>
<dbReference type="AlphaFoldDB" id="A0A5R9F2F3"/>
<dbReference type="InterPro" id="IPR036498">
    <property type="entry name" value="Nfu/NifU_N_sf"/>
</dbReference>
<dbReference type="SMART" id="SM00932">
    <property type="entry name" value="Nfu_N"/>
    <property type="match status" value="1"/>
</dbReference>
<sequence>MAIEVRYDHTPNPNAVKFTANQVVFEGTGSYSFKQGEDANHPLAAALLDIEGVDNVFGYQDFVTVNKKADADWDTLIPNVKEAFQKIYG</sequence>
<dbReference type="Gene3D" id="3.30.1370.70">
    <property type="entry name" value="Scaffold protein Nfu/NifU, N-terminal domain"/>
    <property type="match status" value="1"/>
</dbReference>
<comment type="caution">
    <text evidence="2">The sequence shown here is derived from an EMBL/GenBank/DDBJ whole genome shotgun (WGS) entry which is preliminary data.</text>
</comment>
<keyword evidence="3" id="KW-1185">Reference proteome</keyword>
<dbReference type="EMBL" id="SWLG01000005">
    <property type="protein sequence ID" value="TLS37852.1"/>
    <property type="molecule type" value="Genomic_DNA"/>
</dbReference>
<protein>
    <submittedName>
        <fullName evidence="2">Scaffolding protein</fullName>
    </submittedName>
</protein>
<evidence type="ECO:0000313" key="2">
    <source>
        <dbReference type="EMBL" id="TLS37852.1"/>
    </source>
</evidence>
<dbReference type="SUPFAM" id="SSF110836">
    <property type="entry name" value="Hypothetical protein SAV1430"/>
    <property type="match status" value="1"/>
</dbReference>
<name>A0A5R9F2F3_9BACL</name>
<feature type="domain" description="Scaffold protein Nfu/NifU N-terminal" evidence="1">
    <location>
        <begin position="5"/>
        <end position="89"/>
    </location>
</feature>
<gene>
    <name evidence="2" type="ORF">FCL54_08520</name>
</gene>
<accession>A0A5R9F2F3</accession>
<evidence type="ECO:0000259" key="1">
    <source>
        <dbReference type="SMART" id="SM00932"/>
    </source>
</evidence>
<dbReference type="InterPro" id="IPR014824">
    <property type="entry name" value="Nfu/NifU_N"/>
</dbReference>
<dbReference type="OrthoDB" id="2968418at2"/>
<evidence type="ECO:0000313" key="3">
    <source>
        <dbReference type="Proteomes" id="UP000308230"/>
    </source>
</evidence>
<proteinExistence type="predicted"/>
<dbReference type="Pfam" id="PF08712">
    <property type="entry name" value="Nfu_N"/>
    <property type="match status" value="1"/>
</dbReference>
<organism evidence="2 3">
    <name type="scientific">Exobacillus caeni</name>
    <dbReference type="NCBI Taxonomy" id="2574798"/>
    <lineage>
        <taxon>Bacteria</taxon>
        <taxon>Bacillati</taxon>
        <taxon>Bacillota</taxon>
        <taxon>Bacilli</taxon>
        <taxon>Bacillales</taxon>
        <taxon>Guptibacillaceae</taxon>
        <taxon>Exobacillus</taxon>
    </lineage>
</organism>
<dbReference type="RefSeq" id="WP_138125332.1">
    <property type="nucleotide sequence ID" value="NZ_SWLG01000005.1"/>
</dbReference>